<dbReference type="AlphaFoldDB" id="A0A7X0U670"/>
<feature type="compositionally biased region" description="Basic and acidic residues" evidence="1">
    <location>
        <begin position="63"/>
        <end position="72"/>
    </location>
</feature>
<accession>A0A7X0U670</accession>
<dbReference type="EMBL" id="JACHMI010000001">
    <property type="protein sequence ID" value="MBB6556215.1"/>
    <property type="molecule type" value="Genomic_DNA"/>
</dbReference>
<proteinExistence type="predicted"/>
<reference evidence="2 3" key="1">
    <citation type="submission" date="2020-08" db="EMBL/GenBank/DDBJ databases">
        <title>Sequencing the genomes of 1000 actinobacteria strains.</title>
        <authorList>
            <person name="Klenk H.-P."/>
        </authorList>
    </citation>
    <scope>NUCLEOTIDE SEQUENCE [LARGE SCALE GENOMIC DNA]</scope>
    <source>
        <strain evidence="2 3">DSM 43768</strain>
    </source>
</reference>
<sequence>MTRFPPDPQQAQDIRDEYKPCPWNSCQCTHVGCTNGWVDRDDTDDAVPCPTCRPEVAAHLRRRDMTPRRLRAELPNLPRPTRHNQKDGPW</sequence>
<evidence type="ECO:0000256" key="1">
    <source>
        <dbReference type="SAM" id="MobiDB-lite"/>
    </source>
</evidence>
<comment type="caution">
    <text evidence="2">The sequence shown here is derived from an EMBL/GenBank/DDBJ whole genome shotgun (WGS) entry which is preliminary data.</text>
</comment>
<feature type="region of interest" description="Disordered" evidence="1">
    <location>
        <begin position="63"/>
        <end position="90"/>
    </location>
</feature>
<evidence type="ECO:0000313" key="3">
    <source>
        <dbReference type="Proteomes" id="UP000565579"/>
    </source>
</evidence>
<name>A0A7X0U670_9ACTN</name>
<dbReference type="RefSeq" id="WP_185110690.1">
    <property type="nucleotide sequence ID" value="NZ_BAAAXY010000153.1"/>
</dbReference>
<keyword evidence="3" id="KW-1185">Reference proteome</keyword>
<organism evidence="2 3">
    <name type="scientific">Nonomuraea rubra</name>
    <dbReference type="NCBI Taxonomy" id="46180"/>
    <lineage>
        <taxon>Bacteria</taxon>
        <taxon>Bacillati</taxon>
        <taxon>Actinomycetota</taxon>
        <taxon>Actinomycetes</taxon>
        <taxon>Streptosporangiales</taxon>
        <taxon>Streptosporangiaceae</taxon>
        <taxon>Nonomuraea</taxon>
    </lineage>
</organism>
<evidence type="ECO:0000313" key="2">
    <source>
        <dbReference type="EMBL" id="MBB6556215.1"/>
    </source>
</evidence>
<protein>
    <submittedName>
        <fullName evidence="2">Uncharacterized protein</fullName>
    </submittedName>
</protein>
<dbReference type="Proteomes" id="UP000565579">
    <property type="component" value="Unassembled WGS sequence"/>
</dbReference>
<gene>
    <name evidence="2" type="ORF">HD593_011010</name>
</gene>